<dbReference type="HOGENOM" id="CLU_182714_0_0_2"/>
<dbReference type="RefSeq" id="WP_012794980.1">
    <property type="nucleotide sequence ID" value="NC_013156.1"/>
</dbReference>
<dbReference type="AlphaFoldDB" id="C7P5X6"/>
<dbReference type="KEGG" id="mfe:Mefer_0116"/>
<reference evidence="3" key="1">
    <citation type="submission" date="2009-08" db="EMBL/GenBank/DDBJ databases">
        <title>Complete sequence of chromosome of Methanocaldococcus fervens AG86.</title>
        <authorList>
            <consortium name="US DOE Joint Genome Institute"/>
            <person name="Lucas S."/>
            <person name="Copeland A."/>
            <person name="Lapidus A."/>
            <person name="Glavina del Rio T."/>
            <person name="Tice H."/>
            <person name="Bruce D."/>
            <person name="Goodwin L."/>
            <person name="Pitluck S."/>
            <person name="Chertkov O."/>
            <person name="Detter J.C."/>
            <person name="Han C."/>
            <person name="Tapia R."/>
            <person name="Larimer F."/>
            <person name="Land M."/>
            <person name="Hauser L."/>
            <person name="Kyrpides N."/>
            <person name="Ovchinnikova G."/>
            <person name="Lupa-Sieprawska M."/>
            <person name="Whitman W.B."/>
        </authorList>
    </citation>
    <scope>NUCLEOTIDE SEQUENCE [LARGE SCALE GENOMIC DNA]</scope>
    <source>
        <strain evidence="3">AG86</strain>
    </source>
</reference>
<organism evidence="3 4">
    <name type="scientific">Methanocaldococcus fervens (strain DSM 4213 / JCM 15782 / AG86)</name>
    <name type="common">Methanococcus fervens</name>
    <dbReference type="NCBI Taxonomy" id="573064"/>
    <lineage>
        <taxon>Archaea</taxon>
        <taxon>Methanobacteriati</taxon>
        <taxon>Methanobacteriota</taxon>
        <taxon>Methanomada group</taxon>
        <taxon>Methanococci</taxon>
        <taxon>Methanococcales</taxon>
        <taxon>Methanocaldococcaceae</taxon>
        <taxon>Methanocaldococcus</taxon>
    </lineage>
</organism>
<dbReference type="Proteomes" id="UP000001495">
    <property type="component" value="Chromosome"/>
</dbReference>
<keyword evidence="4" id="KW-1185">Reference proteome</keyword>
<keyword evidence="2" id="KW-0472">Membrane</keyword>
<evidence type="ECO:0000256" key="2">
    <source>
        <dbReference type="SAM" id="Phobius"/>
    </source>
</evidence>
<evidence type="ECO:0000313" key="4">
    <source>
        <dbReference type="Proteomes" id="UP000001495"/>
    </source>
</evidence>
<proteinExistence type="predicted"/>
<keyword evidence="1" id="KW-0175">Coiled coil</keyword>
<gene>
    <name evidence="3" type="ordered locus">Mefer_0116</name>
</gene>
<sequence length="96" mass="11281">MDEKEIEERLEVLNKKILEIEKRVDAKLKENEKKLNEKAEKILKQEALIALGIYIKTIEDLKRSLKIIRINIIILGTLIIFLYLTVILLTLKLLKL</sequence>
<name>C7P5X6_METFA</name>
<dbReference type="GeneID" id="8364778"/>
<dbReference type="EMBL" id="CP001696">
    <property type="protein sequence ID" value="ACV23958.1"/>
    <property type="molecule type" value="Genomic_DNA"/>
</dbReference>
<keyword evidence="2" id="KW-1133">Transmembrane helix</keyword>
<evidence type="ECO:0000256" key="1">
    <source>
        <dbReference type="SAM" id="Coils"/>
    </source>
</evidence>
<feature type="coiled-coil region" evidence="1">
    <location>
        <begin position="3"/>
        <end position="48"/>
    </location>
</feature>
<accession>C7P5X6</accession>
<feature type="transmembrane region" description="Helical" evidence="2">
    <location>
        <begin position="72"/>
        <end position="94"/>
    </location>
</feature>
<keyword evidence="2" id="KW-0812">Transmembrane</keyword>
<evidence type="ECO:0000313" key="3">
    <source>
        <dbReference type="EMBL" id="ACV23958.1"/>
    </source>
</evidence>
<dbReference type="STRING" id="573064.Mefer_0116"/>
<protein>
    <submittedName>
        <fullName evidence="3">Uncharacterized protein</fullName>
    </submittedName>
</protein>
<dbReference type="eggNOG" id="arCOG09620">
    <property type="taxonomic scope" value="Archaea"/>
</dbReference>